<evidence type="ECO:0000313" key="2">
    <source>
        <dbReference type="EMBL" id="KAF7362720.1"/>
    </source>
</evidence>
<dbReference type="Proteomes" id="UP000620124">
    <property type="component" value="Unassembled WGS sequence"/>
</dbReference>
<feature type="signal peptide" evidence="1">
    <location>
        <begin position="1"/>
        <end position="20"/>
    </location>
</feature>
<reference evidence="2" key="1">
    <citation type="submission" date="2020-05" db="EMBL/GenBank/DDBJ databases">
        <title>Mycena genomes resolve the evolution of fungal bioluminescence.</title>
        <authorList>
            <person name="Tsai I.J."/>
        </authorList>
    </citation>
    <scope>NUCLEOTIDE SEQUENCE</scope>
    <source>
        <strain evidence="2">CCC161011</strain>
    </source>
</reference>
<keyword evidence="1" id="KW-0732">Signal</keyword>
<accession>A0A8H6YRP7</accession>
<dbReference type="AlphaFoldDB" id="A0A8H6YRP7"/>
<comment type="caution">
    <text evidence="2">The sequence shown here is derived from an EMBL/GenBank/DDBJ whole genome shotgun (WGS) entry which is preliminary data.</text>
</comment>
<feature type="chain" id="PRO_5034093324" description="Acid proteinase" evidence="1">
    <location>
        <begin position="21"/>
        <end position="287"/>
    </location>
</feature>
<evidence type="ECO:0000313" key="3">
    <source>
        <dbReference type="Proteomes" id="UP000620124"/>
    </source>
</evidence>
<protein>
    <recommendedName>
        <fullName evidence="4">Acid proteinase</fullName>
    </recommendedName>
</protein>
<name>A0A8H6YRP7_9AGAR</name>
<dbReference type="OrthoDB" id="3256306at2759"/>
<dbReference type="EMBL" id="JACAZI010000004">
    <property type="protein sequence ID" value="KAF7362720.1"/>
    <property type="molecule type" value="Genomic_DNA"/>
</dbReference>
<sequence length="287" mass="29469">MRASTAAALLIGLLIRLTLAAPTVETVLTPGGYRAATSLHEIPAGGSLAHVGSEIHVLAANGTVVKKVAKGTPTKVQAAVSPLQTGWITFASWLNQGSSPISSFTTTWTVPPVPATNHGQTIFLFNSIEPSAGDAILQPVLQYGGSAAGGGAFWAVATWYLDSSNTFFTTPVQTSAGATLNGIVQLTATSGSTYTYNSAFTNIGGTALTIVGVPEQLTWATETLEAYGVTAISDYPAGSTVFSGINLRLQNGATPSVSWATQQDTADGLSTTVNTNGATNAVITIRY</sequence>
<evidence type="ECO:0008006" key="4">
    <source>
        <dbReference type="Google" id="ProtNLM"/>
    </source>
</evidence>
<proteinExistence type="predicted"/>
<evidence type="ECO:0000256" key="1">
    <source>
        <dbReference type="SAM" id="SignalP"/>
    </source>
</evidence>
<gene>
    <name evidence="2" type="ORF">MVEN_00621300</name>
</gene>
<organism evidence="2 3">
    <name type="scientific">Mycena venus</name>
    <dbReference type="NCBI Taxonomy" id="2733690"/>
    <lineage>
        <taxon>Eukaryota</taxon>
        <taxon>Fungi</taxon>
        <taxon>Dikarya</taxon>
        <taxon>Basidiomycota</taxon>
        <taxon>Agaricomycotina</taxon>
        <taxon>Agaricomycetes</taxon>
        <taxon>Agaricomycetidae</taxon>
        <taxon>Agaricales</taxon>
        <taxon>Marasmiineae</taxon>
        <taxon>Mycenaceae</taxon>
        <taxon>Mycena</taxon>
    </lineage>
</organism>
<keyword evidence="3" id="KW-1185">Reference proteome</keyword>